<dbReference type="EMBL" id="CP054698">
    <property type="protein sequence ID" value="QMS87465.1"/>
    <property type="molecule type" value="Genomic_DNA"/>
</dbReference>
<dbReference type="RefSeq" id="WP_181930775.1">
    <property type="nucleotide sequence ID" value="NZ_CP054698.1"/>
</dbReference>
<dbReference type="InterPro" id="IPR012340">
    <property type="entry name" value="NA-bd_OB-fold"/>
</dbReference>
<proteinExistence type="predicted"/>
<reference evidence="2" key="1">
    <citation type="submission" date="2020-06" db="EMBL/GenBank/DDBJ databases">
        <title>Nostoc edaphicum CCNP1411 genome.</title>
        <authorList>
            <person name="Fidor A."/>
            <person name="Grabski M."/>
            <person name="Gawor J."/>
            <person name="Gromadka R."/>
            <person name="Wegrzyn G."/>
            <person name="Mazur-Marzec H."/>
        </authorList>
    </citation>
    <scope>NUCLEOTIDE SEQUENCE [LARGE SCALE GENOMIC DNA]</scope>
    <source>
        <strain evidence="2">CCNP1411</strain>
    </source>
</reference>
<name>A0A7D7QKY4_9NOSO</name>
<dbReference type="Proteomes" id="UP000514713">
    <property type="component" value="Chromosome"/>
</dbReference>
<evidence type="ECO:0000313" key="2">
    <source>
        <dbReference type="Proteomes" id="UP000514713"/>
    </source>
</evidence>
<dbReference type="AlphaFoldDB" id="A0A7D7QKY4"/>
<keyword evidence="2" id="KW-1185">Reference proteome</keyword>
<evidence type="ECO:0000313" key="1">
    <source>
        <dbReference type="EMBL" id="QMS87465.1"/>
    </source>
</evidence>
<accession>A0A7D7QKY4</accession>
<dbReference type="KEGG" id="ned:HUN01_07685"/>
<protein>
    <submittedName>
        <fullName evidence="1">Uncharacterized protein</fullName>
    </submittedName>
</protein>
<gene>
    <name evidence="1" type="ORF">HUN01_07685</name>
</gene>
<sequence>MKMNEEQWRLLRKEHWLLLKQQFPIGRKFWAKVGKIKPFGIFIEVDDFPKDSYRYIGLIHIGPIFYYKEECKPLPLDYAQWPQEGTYIYCMVYYYQEEHDNNNGQLSLRWLGETSQSRPEA</sequence>
<organism evidence="1 2">
    <name type="scientific">Nostoc edaphicum CCNP1411</name>
    <dbReference type="NCBI Taxonomy" id="1472755"/>
    <lineage>
        <taxon>Bacteria</taxon>
        <taxon>Bacillati</taxon>
        <taxon>Cyanobacteriota</taxon>
        <taxon>Cyanophyceae</taxon>
        <taxon>Nostocales</taxon>
        <taxon>Nostocaceae</taxon>
        <taxon>Nostoc</taxon>
    </lineage>
</organism>
<dbReference type="SUPFAM" id="SSF50249">
    <property type="entry name" value="Nucleic acid-binding proteins"/>
    <property type="match status" value="1"/>
</dbReference>